<dbReference type="AlphaFoldDB" id="A0A0R1XN74"/>
<dbReference type="EMBL" id="AZFW01000037">
    <property type="protein sequence ID" value="KRM28108.1"/>
    <property type="molecule type" value="Genomic_DNA"/>
</dbReference>
<evidence type="ECO:0000313" key="5">
    <source>
        <dbReference type="EMBL" id="KRM28108.1"/>
    </source>
</evidence>
<dbReference type="Proteomes" id="UP000050949">
    <property type="component" value="Unassembled WGS sequence"/>
</dbReference>
<name>A0A0R1XN74_9LACO</name>
<keyword evidence="3" id="KW-0472">Membrane</keyword>
<evidence type="ECO:0000256" key="1">
    <source>
        <dbReference type="ARBA" id="ARBA00009067"/>
    </source>
</evidence>
<dbReference type="Pfam" id="PF02517">
    <property type="entry name" value="Rce1-like"/>
    <property type="match status" value="1"/>
</dbReference>
<protein>
    <recommendedName>
        <fullName evidence="4">CAAX prenyl protease 2/Lysostaphin resistance protein A-like domain-containing protein</fullName>
    </recommendedName>
</protein>
<reference evidence="5 6" key="1">
    <citation type="journal article" date="2015" name="Genome Announc.">
        <title>Expanding the biotechnology potential of lactobacilli through comparative genomics of 213 strains and associated genera.</title>
        <authorList>
            <person name="Sun Z."/>
            <person name="Harris H.M."/>
            <person name="McCann A."/>
            <person name="Guo C."/>
            <person name="Argimon S."/>
            <person name="Zhang W."/>
            <person name="Yang X."/>
            <person name="Jeffery I.B."/>
            <person name="Cooney J.C."/>
            <person name="Kagawa T.F."/>
            <person name="Liu W."/>
            <person name="Song Y."/>
            <person name="Salvetti E."/>
            <person name="Wrobel A."/>
            <person name="Rasinkangas P."/>
            <person name="Parkhill J."/>
            <person name="Rea M.C."/>
            <person name="O'Sullivan O."/>
            <person name="Ritari J."/>
            <person name="Douillard F.P."/>
            <person name="Paul Ross R."/>
            <person name="Yang R."/>
            <person name="Briner A.E."/>
            <person name="Felis G.E."/>
            <person name="de Vos W.M."/>
            <person name="Barrangou R."/>
            <person name="Klaenhammer T.R."/>
            <person name="Caufield P.W."/>
            <person name="Cui Y."/>
            <person name="Zhang H."/>
            <person name="O'Toole P.W."/>
        </authorList>
    </citation>
    <scope>NUCLEOTIDE SEQUENCE [LARGE SCALE GENOMIC DNA]</scope>
    <source>
        <strain evidence="5 6">DSM 16991</strain>
    </source>
</reference>
<accession>A0A0R1XN74</accession>
<feature type="transmembrane region" description="Helical" evidence="3">
    <location>
        <begin position="231"/>
        <end position="252"/>
    </location>
</feature>
<evidence type="ECO:0000256" key="2">
    <source>
        <dbReference type="SAM" id="MobiDB-lite"/>
    </source>
</evidence>
<dbReference type="GeneID" id="78510798"/>
<gene>
    <name evidence="5" type="ORF">FC91_GL002199</name>
</gene>
<feature type="transmembrane region" description="Helical" evidence="3">
    <location>
        <begin position="152"/>
        <end position="170"/>
    </location>
</feature>
<comment type="caution">
    <text evidence="5">The sequence shown here is derived from an EMBL/GenBank/DDBJ whole genome shotgun (WGS) entry which is preliminary data.</text>
</comment>
<proteinExistence type="inferred from homology"/>
<dbReference type="GO" id="GO:0080120">
    <property type="term" value="P:CAAX-box protein maturation"/>
    <property type="evidence" value="ECO:0007669"/>
    <property type="project" value="UniProtKB-ARBA"/>
</dbReference>
<organism evidence="5 6">
    <name type="scientific">Schleiferilactobacillus harbinensis DSM 16991</name>
    <dbReference type="NCBI Taxonomy" id="1122147"/>
    <lineage>
        <taxon>Bacteria</taxon>
        <taxon>Bacillati</taxon>
        <taxon>Bacillota</taxon>
        <taxon>Bacilli</taxon>
        <taxon>Lactobacillales</taxon>
        <taxon>Lactobacillaceae</taxon>
        <taxon>Schleiferilactobacillus</taxon>
    </lineage>
</organism>
<comment type="similarity">
    <text evidence="1">Belongs to the UPF0177 family.</text>
</comment>
<dbReference type="PATRIC" id="fig|1122147.4.peg.2274"/>
<feature type="transmembrane region" description="Helical" evidence="3">
    <location>
        <begin position="68"/>
        <end position="87"/>
    </location>
</feature>
<feature type="transmembrane region" description="Helical" evidence="3">
    <location>
        <begin position="182"/>
        <end position="201"/>
    </location>
</feature>
<dbReference type="InterPro" id="IPR052710">
    <property type="entry name" value="CAAX_protease"/>
</dbReference>
<feature type="transmembrane region" description="Helical" evidence="3">
    <location>
        <begin position="30"/>
        <end position="48"/>
    </location>
</feature>
<sequence length="253" mass="28807">MASYQVPIENKLPMPHQEPPRKRIKSPKDIAERLLFLVIAIVLIYVPQVPMSVVLVLKKRGTPASMPLYIAMFALMIALYIGAVWLMRFLIHRYTDQPLVRRWEKRDALYVVLGYLAMFGAKLILLPFYTSISGEQLTKNDAVIRGMLKDGNQIIFMIVFMTVIAAPILEEMVFRGYVMTAFYTRNPIWPILISGVLFGLVHQNNNIAGTLIYVALGAILAYVYRRTGNITVNIGLHFLNNAPMIFMALQFIK</sequence>
<feature type="transmembrane region" description="Helical" evidence="3">
    <location>
        <begin position="207"/>
        <end position="224"/>
    </location>
</feature>
<dbReference type="InterPro" id="IPR003675">
    <property type="entry name" value="Rce1/LyrA-like_dom"/>
</dbReference>
<evidence type="ECO:0000259" key="4">
    <source>
        <dbReference type="Pfam" id="PF02517"/>
    </source>
</evidence>
<keyword evidence="3" id="KW-0812">Transmembrane</keyword>
<dbReference type="GO" id="GO:0004175">
    <property type="term" value="F:endopeptidase activity"/>
    <property type="evidence" value="ECO:0007669"/>
    <property type="project" value="UniProtKB-ARBA"/>
</dbReference>
<feature type="transmembrane region" description="Helical" evidence="3">
    <location>
        <begin position="108"/>
        <end position="132"/>
    </location>
</feature>
<evidence type="ECO:0000313" key="6">
    <source>
        <dbReference type="Proteomes" id="UP000050949"/>
    </source>
</evidence>
<dbReference type="eggNOG" id="COG1266">
    <property type="taxonomic scope" value="Bacteria"/>
</dbReference>
<feature type="domain" description="CAAX prenyl protease 2/Lysostaphin resistance protein A-like" evidence="4">
    <location>
        <begin position="155"/>
        <end position="242"/>
    </location>
</feature>
<dbReference type="PANTHER" id="PTHR36435">
    <property type="entry name" value="SLR1288 PROTEIN"/>
    <property type="match status" value="1"/>
</dbReference>
<dbReference type="PANTHER" id="PTHR36435:SF1">
    <property type="entry name" value="CAAX AMINO TERMINAL PROTEASE FAMILY PROTEIN"/>
    <property type="match status" value="1"/>
</dbReference>
<feature type="region of interest" description="Disordered" evidence="2">
    <location>
        <begin position="1"/>
        <end position="23"/>
    </location>
</feature>
<evidence type="ECO:0000256" key="3">
    <source>
        <dbReference type="SAM" id="Phobius"/>
    </source>
</evidence>
<dbReference type="OrthoDB" id="8607342at2"/>
<dbReference type="RefSeq" id="WP_051225331.1">
    <property type="nucleotide sequence ID" value="NZ_AUEH01000029.1"/>
</dbReference>
<keyword evidence="3" id="KW-1133">Transmembrane helix</keyword>